<dbReference type="InterPro" id="IPR040410">
    <property type="entry name" value="UPF0658_Golgi"/>
</dbReference>
<dbReference type="GO" id="GO:0005794">
    <property type="term" value="C:Golgi apparatus"/>
    <property type="evidence" value="ECO:0007669"/>
    <property type="project" value="TreeGrafter"/>
</dbReference>
<dbReference type="Proteomes" id="UP001153365">
    <property type="component" value="Unassembled WGS sequence"/>
</dbReference>
<protein>
    <recommendedName>
        <fullName evidence="5">Integral membrane protein</fullName>
    </recommendedName>
</protein>
<gene>
    <name evidence="3" type="ORF">PPACK8108_LOCUS922</name>
</gene>
<comment type="caution">
    <text evidence="3">The sequence shown here is derived from an EMBL/GenBank/DDBJ whole genome shotgun (WGS) entry which is preliminary data.</text>
</comment>
<sequence length="513" mass="56615">MNTDTSITLGADHSRTSNYHLDPSSIQSPDSTSHTLRSPISSSSNNNHQSNLLSLTSQNDLKAPDHTNNTSNPRKHSSSPSLLRDGSDRVEISWLHRFRFSKVQYALLILLSIQTVMVVSILSATVAKIQREIQMMNPQLKTISTYLAIYIIANVFSIVIAIDALLNKNVAQLIALDLFNISMAVYGAVLPTQIKRSLHTPGGAVSWNGAREGTSCNMYLSCFGVQYLYPEIKGWIIAIPLISGCCSALMCYLTWLIYKEIGWEIFKLIGADLNLKRIAQKKCLFYMIQKFVFFFFVGFSLQFLMLSADVSAIEKALTIAALPFSLAAIVLGGVAIRNEIRWMLGVYYIVLSGATVYFVYKLIRLYNNDSISSAVKSLTFFSVLTIMSLFATGVAAGICYMEFGRGLLNASGGVNESIWLTMIRDGLSRNKKDTEKGEEGLAGGRDYTKEEFSSQSGQGDYSNGTTGQMVESNLMSDRRAPNFQVQSAHGRAQSKGSMGHQNSAVRNNRMSLD</sequence>
<feature type="transmembrane region" description="Helical" evidence="2">
    <location>
        <begin position="147"/>
        <end position="166"/>
    </location>
</feature>
<reference evidence="3" key="1">
    <citation type="submission" date="2022-06" db="EMBL/GenBank/DDBJ databases">
        <authorList>
            <consortium name="SYNGENTA / RWTH Aachen University"/>
        </authorList>
    </citation>
    <scope>NUCLEOTIDE SEQUENCE</scope>
</reference>
<feature type="transmembrane region" description="Helical" evidence="2">
    <location>
        <begin position="342"/>
        <end position="360"/>
    </location>
</feature>
<keyword evidence="4" id="KW-1185">Reference proteome</keyword>
<keyword evidence="2" id="KW-0472">Membrane</keyword>
<evidence type="ECO:0000313" key="3">
    <source>
        <dbReference type="EMBL" id="CAH7666561.1"/>
    </source>
</evidence>
<evidence type="ECO:0000256" key="1">
    <source>
        <dbReference type="SAM" id="MobiDB-lite"/>
    </source>
</evidence>
<dbReference type="PANTHER" id="PTHR34391:SF2">
    <property type="entry name" value="TRP C-TERMINAL DOMAIN-CONTAINING PROTEIN"/>
    <property type="match status" value="1"/>
</dbReference>
<feature type="transmembrane region" description="Helical" evidence="2">
    <location>
        <begin position="105"/>
        <end position="127"/>
    </location>
</feature>
<name>A0AAV0AHQ2_PHAPC</name>
<keyword evidence="2" id="KW-1133">Transmembrane helix</keyword>
<dbReference type="AlphaFoldDB" id="A0AAV0AHQ2"/>
<feature type="transmembrane region" description="Helical" evidence="2">
    <location>
        <begin position="380"/>
        <end position="401"/>
    </location>
</feature>
<accession>A0AAV0AHQ2</accession>
<feature type="compositionally biased region" description="Low complexity" evidence="1">
    <location>
        <begin position="36"/>
        <end position="61"/>
    </location>
</feature>
<evidence type="ECO:0008006" key="5">
    <source>
        <dbReference type="Google" id="ProtNLM"/>
    </source>
</evidence>
<feature type="transmembrane region" description="Helical" evidence="2">
    <location>
        <begin position="235"/>
        <end position="258"/>
    </location>
</feature>
<feature type="region of interest" description="Disordered" evidence="1">
    <location>
        <begin position="1"/>
        <end position="84"/>
    </location>
</feature>
<feature type="compositionally biased region" description="Polar residues" evidence="1">
    <location>
        <begin position="453"/>
        <end position="475"/>
    </location>
</feature>
<evidence type="ECO:0000313" key="4">
    <source>
        <dbReference type="Proteomes" id="UP001153365"/>
    </source>
</evidence>
<feature type="transmembrane region" description="Helical" evidence="2">
    <location>
        <begin position="283"/>
        <end position="304"/>
    </location>
</feature>
<feature type="transmembrane region" description="Helical" evidence="2">
    <location>
        <begin position="316"/>
        <end position="335"/>
    </location>
</feature>
<dbReference type="PANTHER" id="PTHR34391">
    <property type="entry name" value="UPF0658 GOLGI APPARATUS MEMBRANE PROTEIN C1952.10C-RELATED"/>
    <property type="match status" value="1"/>
</dbReference>
<evidence type="ECO:0000256" key="2">
    <source>
        <dbReference type="SAM" id="Phobius"/>
    </source>
</evidence>
<feature type="region of interest" description="Disordered" evidence="1">
    <location>
        <begin position="431"/>
        <end position="513"/>
    </location>
</feature>
<dbReference type="EMBL" id="CALTRL010000121">
    <property type="protein sequence ID" value="CAH7666561.1"/>
    <property type="molecule type" value="Genomic_DNA"/>
</dbReference>
<feature type="transmembrane region" description="Helical" evidence="2">
    <location>
        <begin position="173"/>
        <end position="194"/>
    </location>
</feature>
<keyword evidence="2" id="KW-0812">Transmembrane</keyword>
<feature type="compositionally biased region" description="Polar residues" evidence="1">
    <location>
        <begin position="16"/>
        <end position="35"/>
    </location>
</feature>
<organism evidence="3 4">
    <name type="scientific">Phakopsora pachyrhizi</name>
    <name type="common">Asian soybean rust disease fungus</name>
    <dbReference type="NCBI Taxonomy" id="170000"/>
    <lineage>
        <taxon>Eukaryota</taxon>
        <taxon>Fungi</taxon>
        <taxon>Dikarya</taxon>
        <taxon>Basidiomycota</taxon>
        <taxon>Pucciniomycotina</taxon>
        <taxon>Pucciniomycetes</taxon>
        <taxon>Pucciniales</taxon>
        <taxon>Phakopsoraceae</taxon>
        <taxon>Phakopsora</taxon>
    </lineage>
</organism>
<proteinExistence type="predicted"/>
<feature type="compositionally biased region" description="Polar residues" evidence="1">
    <location>
        <begin position="494"/>
        <end position="513"/>
    </location>
</feature>